<name>A0ACB7ZXI2_9AGAM</name>
<reference evidence="1" key="1">
    <citation type="journal article" date="2021" name="New Phytol.">
        <title>Evolutionary innovations through gain and loss of genes in the ectomycorrhizal Boletales.</title>
        <authorList>
            <person name="Wu G."/>
            <person name="Miyauchi S."/>
            <person name="Morin E."/>
            <person name="Kuo A."/>
            <person name="Drula E."/>
            <person name="Varga T."/>
            <person name="Kohler A."/>
            <person name="Feng B."/>
            <person name="Cao Y."/>
            <person name="Lipzen A."/>
            <person name="Daum C."/>
            <person name="Hundley H."/>
            <person name="Pangilinan J."/>
            <person name="Johnson J."/>
            <person name="Barry K."/>
            <person name="LaButti K."/>
            <person name="Ng V."/>
            <person name="Ahrendt S."/>
            <person name="Min B."/>
            <person name="Choi I.G."/>
            <person name="Park H."/>
            <person name="Plett J.M."/>
            <person name="Magnuson J."/>
            <person name="Spatafora J.W."/>
            <person name="Nagy L.G."/>
            <person name="Henrissat B."/>
            <person name="Grigoriev I.V."/>
            <person name="Yang Z.L."/>
            <person name="Xu J."/>
            <person name="Martin F.M."/>
        </authorList>
    </citation>
    <scope>NUCLEOTIDE SEQUENCE</scope>
    <source>
        <strain evidence="1">ATCC 28755</strain>
    </source>
</reference>
<evidence type="ECO:0000313" key="1">
    <source>
        <dbReference type="EMBL" id="KAH7905387.1"/>
    </source>
</evidence>
<accession>A0ACB7ZXI2</accession>
<sequence length="291" mass="33156">MAIEILSNIFTFMPMSSLLEFASSCKDHRTWVLQYINRRTDTALAKFVTSPLALLDTMRITSSVISGSLPLDLFLPEAAVTWETADMDIYTREIQHLHIILFLIHDGYTITPPSHHTPDSDDSNPAIKDIMTMKKSNHTIDVVISKTSSSIRPIFYFHSTVIMNISCDTFYVSYPQLTSQYRGLTNPLSQLTADDTKTAVKKYKCRGFAIVDHATIWDTGADECHNCDLNIWCPGHQRSNRDGNCMRLRLDRPDNILPLTEHTEEEVVVWNFGGKKSRAGCYRSQPYIYFC</sequence>
<comment type="caution">
    <text evidence="1">The sequence shown here is derived from an EMBL/GenBank/DDBJ whole genome shotgun (WGS) entry which is preliminary data.</text>
</comment>
<dbReference type="Proteomes" id="UP000790377">
    <property type="component" value="Unassembled WGS sequence"/>
</dbReference>
<protein>
    <submittedName>
        <fullName evidence="1">Uncharacterized protein</fullName>
    </submittedName>
</protein>
<organism evidence="1 2">
    <name type="scientific">Hygrophoropsis aurantiaca</name>
    <dbReference type="NCBI Taxonomy" id="72124"/>
    <lineage>
        <taxon>Eukaryota</taxon>
        <taxon>Fungi</taxon>
        <taxon>Dikarya</taxon>
        <taxon>Basidiomycota</taxon>
        <taxon>Agaricomycotina</taxon>
        <taxon>Agaricomycetes</taxon>
        <taxon>Agaricomycetidae</taxon>
        <taxon>Boletales</taxon>
        <taxon>Coniophorineae</taxon>
        <taxon>Hygrophoropsidaceae</taxon>
        <taxon>Hygrophoropsis</taxon>
    </lineage>
</organism>
<proteinExistence type="predicted"/>
<dbReference type="EMBL" id="MU268204">
    <property type="protein sequence ID" value="KAH7905387.1"/>
    <property type="molecule type" value="Genomic_DNA"/>
</dbReference>
<evidence type="ECO:0000313" key="2">
    <source>
        <dbReference type="Proteomes" id="UP000790377"/>
    </source>
</evidence>
<keyword evidence="2" id="KW-1185">Reference proteome</keyword>
<gene>
    <name evidence="1" type="ORF">BJ138DRAFT_1106033</name>
</gene>